<dbReference type="Proteomes" id="UP001332192">
    <property type="component" value="Chromosome"/>
</dbReference>
<dbReference type="Pfam" id="PF04909">
    <property type="entry name" value="Amidohydro_2"/>
    <property type="match status" value="1"/>
</dbReference>
<dbReference type="InterPro" id="IPR032465">
    <property type="entry name" value="ACMSD"/>
</dbReference>
<keyword evidence="1" id="KW-0456">Lyase</keyword>
<dbReference type="InterPro" id="IPR032466">
    <property type="entry name" value="Metal_Hydrolase"/>
</dbReference>
<sequence>MDYELTQQAAARDFTAVPASRAPVKAVDIHTHAGTLPETALLLRAAELYGIDTLVVIVHDYLAPASVSNGWAGSVVIAPQLRYDHLDDEERFLKENLERIEQAGRAGVRLVKFWFTPRFYATTRLRLDDPRLAPLLARIDALGMGLLVHVSDPDIWFERVYTDRQLYGTKAEQYPQLEAVLDRHPRMPVVAAHMGGDPEHLDHLQELLDRHPNLFLDTSATKWMIRELGRQREAARAFFIRNRHRIVFGTDQVVTRGSDLVRYTSRYWTHRLFWETSVECPSPVEDPDCDGMPVIRGLDLPGEVLADIYRHNAERILGTPPPAR</sequence>
<accession>A0ABZ1BZU5</accession>
<evidence type="ECO:0000313" key="3">
    <source>
        <dbReference type="EMBL" id="WRP18278.1"/>
    </source>
</evidence>
<reference evidence="3 4" key="1">
    <citation type="journal article" date="2024" name="Front. Microbiol.">
        <title>Novel thermophilic genera Geochorda gen. nov. and Carboxydochorda gen. nov. from the deep terrestrial subsurface reveal the ecophysiological diversity in the class Limnochordia.</title>
        <authorList>
            <person name="Karnachuk O.V."/>
            <person name="Lukina A.P."/>
            <person name="Avakyan M.R."/>
            <person name="Kadnikov V.V."/>
            <person name="Begmatov S."/>
            <person name="Beletsky A.V."/>
            <person name="Vlasova K.G."/>
            <person name="Novikov A.A."/>
            <person name="Shcherbakova V.A."/>
            <person name="Mardanov A.V."/>
            <person name="Ravin N.V."/>
        </authorList>
    </citation>
    <scope>NUCLEOTIDE SEQUENCE [LARGE SCALE GENOMIC DNA]</scope>
    <source>
        <strain evidence="3 4">L945</strain>
    </source>
</reference>
<protein>
    <submittedName>
        <fullName evidence="3">Amidohydrolase family protein</fullName>
    </submittedName>
</protein>
<dbReference type="EMBL" id="CP141615">
    <property type="protein sequence ID" value="WRP18278.1"/>
    <property type="molecule type" value="Genomic_DNA"/>
</dbReference>
<keyword evidence="4" id="KW-1185">Reference proteome</keyword>
<name>A0ABZ1BZU5_9FIRM</name>
<evidence type="ECO:0000313" key="4">
    <source>
        <dbReference type="Proteomes" id="UP001332192"/>
    </source>
</evidence>
<dbReference type="PANTHER" id="PTHR21240">
    <property type="entry name" value="2-AMINO-3-CARBOXYLMUCONATE-6-SEMIALDEHYDE DECARBOXYLASE"/>
    <property type="match status" value="1"/>
</dbReference>
<feature type="domain" description="Amidohydrolase-related" evidence="2">
    <location>
        <begin position="87"/>
        <end position="318"/>
    </location>
</feature>
<gene>
    <name evidence="3" type="ORF">U7230_04525</name>
</gene>
<dbReference type="InterPro" id="IPR006680">
    <property type="entry name" value="Amidohydro-rel"/>
</dbReference>
<organism evidence="3 4">
    <name type="scientific">Carboxydichorda subterranea</name>
    <dbReference type="NCBI Taxonomy" id="3109565"/>
    <lineage>
        <taxon>Bacteria</taxon>
        <taxon>Bacillati</taxon>
        <taxon>Bacillota</taxon>
        <taxon>Limnochordia</taxon>
        <taxon>Limnochordales</taxon>
        <taxon>Geochordaceae</taxon>
        <taxon>Carboxydichorda</taxon>
    </lineage>
</organism>
<dbReference type="Gene3D" id="3.20.20.140">
    <property type="entry name" value="Metal-dependent hydrolases"/>
    <property type="match status" value="1"/>
</dbReference>
<proteinExistence type="predicted"/>
<evidence type="ECO:0000259" key="2">
    <source>
        <dbReference type="Pfam" id="PF04909"/>
    </source>
</evidence>
<dbReference type="SUPFAM" id="SSF51556">
    <property type="entry name" value="Metallo-dependent hydrolases"/>
    <property type="match status" value="1"/>
</dbReference>
<dbReference type="RefSeq" id="WP_324717549.1">
    <property type="nucleotide sequence ID" value="NZ_CP141615.1"/>
</dbReference>
<dbReference type="PANTHER" id="PTHR21240:SF28">
    <property type="entry name" value="ISO-OROTATE DECARBOXYLASE (EUROFUNG)"/>
    <property type="match status" value="1"/>
</dbReference>
<evidence type="ECO:0000256" key="1">
    <source>
        <dbReference type="ARBA" id="ARBA00023239"/>
    </source>
</evidence>